<evidence type="ECO:0000313" key="3">
    <source>
        <dbReference type="Proteomes" id="UP000774750"/>
    </source>
</evidence>
<reference evidence="2" key="2">
    <citation type="journal article" date="2021" name="Sci. Rep.">
        <title>The distribution of antibiotic resistance genes in chicken gut microbiota commensals.</title>
        <authorList>
            <person name="Juricova H."/>
            <person name="Matiasovicova J."/>
            <person name="Kubasova T."/>
            <person name="Cejkova D."/>
            <person name="Rychlik I."/>
        </authorList>
    </citation>
    <scope>NUCLEOTIDE SEQUENCE</scope>
    <source>
        <strain evidence="2">An559</strain>
    </source>
</reference>
<proteinExistence type="predicted"/>
<dbReference type="AlphaFoldDB" id="A0A938X8T8"/>
<feature type="chain" id="PRO_5036750445" description="Lipoprotein" evidence="1">
    <location>
        <begin position="29"/>
        <end position="211"/>
    </location>
</feature>
<keyword evidence="1" id="KW-0732">Signal</keyword>
<dbReference type="Proteomes" id="UP000774750">
    <property type="component" value="Unassembled WGS sequence"/>
</dbReference>
<organism evidence="2 3">
    <name type="scientific">Merdimmobilis hominis</name>
    <dbReference type="NCBI Taxonomy" id="2897707"/>
    <lineage>
        <taxon>Bacteria</taxon>
        <taxon>Bacillati</taxon>
        <taxon>Bacillota</taxon>
        <taxon>Clostridia</taxon>
        <taxon>Eubacteriales</taxon>
        <taxon>Oscillospiraceae</taxon>
        <taxon>Merdimmobilis</taxon>
    </lineage>
</organism>
<protein>
    <recommendedName>
        <fullName evidence="4">Lipoprotein</fullName>
    </recommendedName>
</protein>
<accession>A0A938X8T8</accession>
<name>A0A938X8T8_9FIRM</name>
<evidence type="ECO:0000313" key="2">
    <source>
        <dbReference type="EMBL" id="MBM6921978.1"/>
    </source>
</evidence>
<dbReference type="RefSeq" id="WP_204448381.1">
    <property type="nucleotide sequence ID" value="NZ_JACJKY010000037.1"/>
</dbReference>
<evidence type="ECO:0008006" key="4">
    <source>
        <dbReference type="Google" id="ProtNLM"/>
    </source>
</evidence>
<feature type="signal peptide" evidence="1">
    <location>
        <begin position="1"/>
        <end position="28"/>
    </location>
</feature>
<gene>
    <name evidence="2" type="ORF">H6A12_12595</name>
</gene>
<dbReference type="EMBL" id="JACJKY010000037">
    <property type="protein sequence ID" value="MBM6921978.1"/>
    <property type="molecule type" value="Genomic_DNA"/>
</dbReference>
<keyword evidence="3" id="KW-1185">Reference proteome</keyword>
<evidence type="ECO:0000256" key="1">
    <source>
        <dbReference type="SAM" id="SignalP"/>
    </source>
</evidence>
<comment type="caution">
    <text evidence="2">The sequence shown here is derived from an EMBL/GenBank/DDBJ whole genome shotgun (WGS) entry which is preliminary data.</text>
</comment>
<sequence length="211" mass="23830">MKRINRITTRTLFAALLAVLLCALTACAPEASLSKEEIEALREEYPDSAEHPPMMSMRDYTFAERVSQNDTFVYVEITGEPQFYSIDLRSGVDEKPMEKGETVDSSRVAKFEYPAKVIRDTNGIFEGGEAITISSPLLFFDYTPSFQAGDRIVAGVMKDEYKETRYQFSARCAYYVTEDEHVLSCFKELEGDEKTGLTVDGLFDEARTAKK</sequence>
<dbReference type="PROSITE" id="PS51257">
    <property type="entry name" value="PROKAR_LIPOPROTEIN"/>
    <property type="match status" value="1"/>
</dbReference>
<reference evidence="2" key="1">
    <citation type="submission" date="2020-08" db="EMBL/GenBank/DDBJ databases">
        <authorList>
            <person name="Cejkova D."/>
            <person name="Kubasova T."/>
            <person name="Jahodarova E."/>
            <person name="Rychlik I."/>
        </authorList>
    </citation>
    <scope>NUCLEOTIDE SEQUENCE</scope>
    <source>
        <strain evidence="2">An559</strain>
    </source>
</reference>